<protein>
    <submittedName>
        <fullName evidence="2">Uncharacterized protein</fullName>
    </submittedName>
</protein>
<name>A0AAQ4D5R5_AMBAM</name>
<dbReference type="EMBL" id="JARKHS020034795">
    <property type="protein sequence ID" value="KAK8757805.1"/>
    <property type="molecule type" value="Genomic_DNA"/>
</dbReference>
<feature type="signal peptide" evidence="1">
    <location>
        <begin position="1"/>
        <end position="24"/>
    </location>
</feature>
<reference evidence="2 3" key="1">
    <citation type="journal article" date="2023" name="Arcadia Sci">
        <title>De novo assembly of a long-read Amblyomma americanum tick genome.</title>
        <authorList>
            <person name="Chou S."/>
            <person name="Poskanzer K.E."/>
            <person name="Rollins M."/>
            <person name="Thuy-Boun P.S."/>
        </authorList>
    </citation>
    <scope>NUCLEOTIDE SEQUENCE [LARGE SCALE GENOMIC DNA]</scope>
    <source>
        <strain evidence="2">F_SG_1</strain>
        <tissue evidence="2">Salivary glands</tissue>
    </source>
</reference>
<dbReference type="AlphaFoldDB" id="A0AAQ4D5R5"/>
<organism evidence="2 3">
    <name type="scientific">Amblyomma americanum</name>
    <name type="common">Lone star tick</name>
    <dbReference type="NCBI Taxonomy" id="6943"/>
    <lineage>
        <taxon>Eukaryota</taxon>
        <taxon>Metazoa</taxon>
        <taxon>Ecdysozoa</taxon>
        <taxon>Arthropoda</taxon>
        <taxon>Chelicerata</taxon>
        <taxon>Arachnida</taxon>
        <taxon>Acari</taxon>
        <taxon>Parasitiformes</taxon>
        <taxon>Ixodida</taxon>
        <taxon>Ixodoidea</taxon>
        <taxon>Ixodidae</taxon>
        <taxon>Amblyomminae</taxon>
        <taxon>Amblyomma</taxon>
    </lineage>
</organism>
<keyword evidence="1" id="KW-0732">Signal</keyword>
<accession>A0AAQ4D5R5</accession>
<proteinExistence type="predicted"/>
<feature type="chain" id="PRO_5042862626" evidence="1">
    <location>
        <begin position="25"/>
        <end position="374"/>
    </location>
</feature>
<evidence type="ECO:0000313" key="2">
    <source>
        <dbReference type="EMBL" id="KAK8757805.1"/>
    </source>
</evidence>
<keyword evidence="3" id="KW-1185">Reference proteome</keyword>
<evidence type="ECO:0000313" key="3">
    <source>
        <dbReference type="Proteomes" id="UP001321473"/>
    </source>
</evidence>
<sequence>MKLLSAAVVCLGVLLLASPQQSEAKAILAKLGLVGAPFVWAGNVAKDAAQTLVAYKLSLASKALAVITGDRSFKATFTYDSHLERSEEPHGTADEHHVDWSERVAAVTAAPNPGNVENEVKPVVQVPTFPPPPNVVVPTLPPVPNVVVPIVPTLPPLPNIIVPKVIVPRIVVPPIVVPDLVKTKVALLNRLGHKSASILGGVPKHASGYIQGGFRLGHGNGAAGSHSGDVKLGSGQQQVVPVTPAVGPRVTAPVIEDKNTTGQNASSNVPLHRPTRSADPGLMGRYFKVIEANDEGRCVALMVCSMAAAPQEFGAYGRKVVQFFEGVKASDSSPMAPYKRASMAGRSGDSCKSRYSTCRVNPKYLADLGEYRGF</sequence>
<dbReference type="Proteomes" id="UP001321473">
    <property type="component" value="Unassembled WGS sequence"/>
</dbReference>
<gene>
    <name evidence="2" type="ORF">V5799_004561</name>
</gene>
<evidence type="ECO:0000256" key="1">
    <source>
        <dbReference type="SAM" id="SignalP"/>
    </source>
</evidence>
<comment type="caution">
    <text evidence="2">The sequence shown here is derived from an EMBL/GenBank/DDBJ whole genome shotgun (WGS) entry which is preliminary data.</text>
</comment>